<comment type="caution">
    <text evidence="1">The sequence shown here is derived from an EMBL/GenBank/DDBJ whole genome shotgun (WGS) entry which is preliminary data.</text>
</comment>
<sequence length="271" mass="28918">MTDPRLITAVERLIEAAERPGHVPLIGISGAQGSGKTTLARAAAQALGCAHLSLDDVYLTRAEREQMAREVHPLFATRGPPGTHDLALLSATVAALGAAGPEQTTALPAFDKLADDRKPPSQWPGFKGRPRAVLVDGWLIGAIPQNADALAAPVNALERSEDADGVWRRSANARLADGQAALTTGFDGILFLKAPGFGVILDWRCEQEAGLRGSDPPALGKDERARLARFVAHFERITRHMLAGGVRADTVVRLDRDRRVVDVDTNGGPER</sequence>
<dbReference type="Proteomes" id="UP000016569">
    <property type="component" value="Unassembled WGS sequence"/>
</dbReference>
<keyword evidence="1" id="KW-0808">Transferase</keyword>
<dbReference type="EMBL" id="BATC01000061">
    <property type="protein sequence ID" value="GAD60255.1"/>
    <property type="molecule type" value="Genomic_DNA"/>
</dbReference>
<dbReference type="OrthoDB" id="455474at2"/>
<name>A0A8E0ND83_9CAUL</name>
<dbReference type="SUPFAM" id="SSF52540">
    <property type="entry name" value="P-loop containing nucleoside triphosphate hydrolases"/>
    <property type="match status" value="1"/>
</dbReference>
<proteinExistence type="predicted"/>
<keyword evidence="1" id="KW-0418">Kinase</keyword>
<dbReference type="GO" id="GO:0016301">
    <property type="term" value="F:kinase activity"/>
    <property type="evidence" value="ECO:0007669"/>
    <property type="project" value="UniProtKB-KW"/>
</dbReference>
<dbReference type="Gene3D" id="3.40.50.300">
    <property type="entry name" value="P-loop containing nucleotide triphosphate hydrolases"/>
    <property type="match status" value="1"/>
</dbReference>
<dbReference type="AlphaFoldDB" id="A0A8E0ND83"/>
<keyword evidence="2" id="KW-1185">Reference proteome</keyword>
<evidence type="ECO:0000313" key="1">
    <source>
        <dbReference type="EMBL" id="GAD60255.1"/>
    </source>
</evidence>
<accession>A0A8E0ND83</accession>
<organism evidence="1 2">
    <name type="scientific">Brevundimonas abyssalis TAR-001</name>
    <dbReference type="NCBI Taxonomy" id="1391729"/>
    <lineage>
        <taxon>Bacteria</taxon>
        <taxon>Pseudomonadati</taxon>
        <taxon>Pseudomonadota</taxon>
        <taxon>Alphaproteobacteria</taxon>
        <taxon>Caulobacterales</taxon>
        <taxon>Caulobacteraceae</taxon>
        <taxon>Brevundimonas</taxon>
    </lineage>
</organism>
<protein>
    <submittedName>
        <fullName evidence="1">D-glycerate 3-kinase, plant type</fullName>
    </submittedName>
</protein>
<evidence type="ECO:0000313" key="2">
    <source>
        <dbReference type="Proteomes" id="UP000016569"/>
    </source>
</evidence>
<dbReference type="InterPro" id="IPR027417">
    <property type="entry name" value="P-loop_NTPase"/>
</dbReference>
<gene>
    <name evidence="1" type="ORF">MBEBAB_2505</name>
</gene>
<reference evidence="2" key="1">
    <citation type="journal article" date="2013" name="Genome Announc.">
        <title>Draft Genome Sequence of the Dimorphic Prosthecate Bacterium Brevundimonas abyssalis TAR-001T.</title>
        <authorList>
            <person name="Tsubouchi T."/>
            <person name="Nishi S."/>
            <person name="Usui K."/>
            <person name="Shimane Y."/>
            <person name="Takaki Y."/>
            <person name="Maruyama T."/>
            <person name="Hatada Y."/>
        </authorList>
    </citation>
    <scope>NUCLEOTIDE SEQUENCE [LARGE SCALE GENOMIC DNA]</scope>
    <source>
        <strain evidence="2">TAR-001</strain>
    </source>
</reference>
<dbReference type="RefSeq" id="WP_021698349.1">
    <property type="nucleotide sequence ID" value="NZ_BATC01000061.1"/>
</dbReference>